<feature type="transmembrane region" description="Helical" evidence="5">
    <location>
        <begin position="68"/>
        <end position="89"/>
    </location>
</feature>
<dbReference type="GO" id="GO:0016020">
    <property type="term" value="C:membrane"/>
    <property type="evidence" value="ECO:0007669"/>
    <property type="project" value="UniProtKB-SubCell"/>
</dbReference>
<reference evidence="7 8" key="2">
    <citation type="submission" date="2018-11" db="EMBL/GenBank/DDBJ databases">
        <authorList>
            <consortium name="Pathogen Informatics"/>
        </authorList>
    </citation>
    <scope>NUCLEOTIDE SEQUENCE [LARGE SCALE GENOMIC DNA]</scope>
</reference>
<dbReference type="InterPro" id="IPR000276">
    <property type="entry name" value="GPCR_Rhodpsn"/>
</dbReference>
<dbReference type="PANTHER" id="PTHR46641">
    <property type="entry name" value="FMRFAMIDE RECEPTOR-RELATED"/>
    <property type="match status" value="1"/>
</dbReference>
<keyword evidence="4 5" id="KW-0472">Membrane</keyword>
<dbReference type="EMBL" id="UYWY01027428">
    <property type="protein sequence ID" value="VDM51066.1"/>
    <property type="molecule type" value="Genomic_DNA"/>
</dbReference>
<sequence length="143" mass="16270">MANAMSVRIFSHRQMRMQSVNWYLMLLALSDSVILIGAFFVLTLPRLGEVLRRTDEGKVNCSYYSTPYMYAFMTLAQTVSVWTTTAMSIHRFIGVCIPFKAGQILTERNVKALIISVIVASVLFNSTRFFEVPSFAMVFFSKI</sequence>
<protein>
    <submittedName>
        <fullName evidence="9">G_PROTEIN_RECEP_F1_2 domain-containing protein</fullName>
    </submittedName>
</protein>
<dbReference type="InterPro" id="IPR017452">
    <property type="entry name" value="GPCR_Rhodpsn_7TM"/>
</dbReference>
<evidence type="ECO:0000256" key="1">
    <source>
        <dbReference type="ARBA" id="ARBA00004370"/>
    </source>
</evidence>
<evidence type="ECO:0000313" key="7">
    <source>
        <dbReference type="EMBL" id="VDM51066.1"/>
    </source>
</evidence>
<evidence type="ECO:0000256" key="3">
    <source>
        <dbReference type="ARBA" id="ARBA00022989"/>
    </source>
</evidence>
<keyword evidence="8" id="KW-1185">Reference proteome</keyword>
<dbReference type="AlphaFoldDB" id="A0A183VG75"/>
<dbReference type="PANTHER" id="PTHR46641:SF1">
    <property type="entry name" value="G-PROTEIN COUPLED RECEPTORS FAMILY 1 PROFILE DOMAIN-CONTAINING PROTEIN"/>
    <property type="match status" value="1"/>
</dbReference>
<dbReference type="Pfam" id="PF00001">
    <property type="entry name" value="7tm_1"/>
    <property type="match status" value="1"/>
</dbReference>
<name>A0A183VG75_TOXCA</name>
<dbReference type="Gene3D" id="1.20.1070.10">
    <property type="entry name" value="Rhodopsin 7-helix transmembrane proteins"/>
    <property type="match status" value="1"/>
</dbReference>
<evidence type="ECO:0000313" key="8">
    <source>
        <dbReference type="Proteomes" id="UP000050794"/>
    </source>
</evidence>
<dbReference type="InterPro" id="IPR052954">
    <property type="entry name" value="GPCR-Ligand_Int"/>
</dbReference>
<feature type="domain" description="G-protein coupled receptors family 1 profile" evidence="6">
    <location>
        <begin position="2"/>
        <end position="143"/>
    </location>
</feature>
<reference evidence="9" key="1">
    <citation type="submission" date="2016-06" db="UniProtKB">
        <authorList>
            <consortium name="WormBaseParasite"/>
        </authorList>
    </citation>
    <scope>IDENTIFICATION</scope>
</reference>
<organism evidence="8 9">
    <name type="scientific">Toxocara canis</name>
    <name type="common">Canine roundworm</name>
    <dbReference type="NCBI Taxonomy" id="6265"/>
    <lineage>
        <taxon>Eukaryota</taxon>
        <taxon>Metazoa</taxon>
        <taxon>Ecdysozoa</taxon>
        <taxon>Nematoda</taxon>
        <taxon>Chromadorea</taxon>
        <taxon>Rhabditida</taxon>
        <taxon>Spirurina</taxon>
        <taxon>Ascaridomorpha</taxon>
        <taxon>Ascaridoidea</taxon>
        <taxon>Toxocaridae</taxon>
        <taxon>Toxocara</taxon>
    </lineage>
</organism>
<evidence type="ECO:0000256" key="4">
    <source>
        <dbReference type="ARBA" id="ARBA00023136"/>
    </source>
</evidence>
<dbReference type="PROSITE" id="PS50262">
    <property type="entry name" value="G_PROTEIN_RECEP_F1_2"/>
    <property type="match status" value="1"/>
</dbReference>
<evidence type="ECO:0000313" key="9">
    <source>
        <dbReference type="WBParaSite" id="TCNE_0001974901-mRNA-1"/>
    </source>
</evidence>
<keyword evidence="3 5" id="KW-1133">Transmembrane helix</keyword>
<feature type="transmembrane region" description="Helical" evidence="5">
    <location>
        <begin position="110"/>
        <end position="130"/>
    </location>
</feature>
<dbReference type="Proteomes" id="UP000050794">
    <property type="component" value="Unassembled WGS sequence"/>
</dbReference>
<gene>
    <name evidence="7" type="ORF">TCNE_LOCUS19745</name>
</gene>
<dbReference type="GO" id="GO:0004930">
    <property type="term" value="F:G protein-coupled receptor activity"/>
    <property type="evidence" value="ECO:0007669"/>
    <property type="project" value="InterPro"/>
</dbReference>
<accession>A0A183VG75</accession>
<evidence type="ECO:0000256" key="2">
    <source>
        <dbReference type="ARBA" id="ARBA00022692"/>
    </source>
</evidence>
<evidence type="ECO:0000259" key="6">
    <source>
        <dbReference type="PROSITE" id="PS50262"/>
    </source>
</evidence>
<keyword evidence="2 5" id="KW-0812">Transmembrane</keyword>
<comment type="subcellular location">
    <subcellularLocation>
        <location evidence="1">Membrane</location>
    </subcellularLocation>
</comment>
<feature type="transmembrane region" description="Helical" evidence="5">
    <location>
        <begin position="20"/>
        <end position="42"/>
    </location>
</feature>
<dbReference type="SUPFAM" id="SSF81321">
    <property type="entry name" value="Family A G protein-coupled receptor-like"/>
    <property type="match status" value="1"/>
</dbReference>
<proteinExistence type="predicted"/>
<dbReference type="WBParaSite" id="TCNE_0001974901-mRNA-1">
    <property type="protein sequence ID" value="TCNE_0001974901-mRNA-1"/>
    <property type="gene ID" value="TCNE_0001974901"/>
</dbReference>
<evidence type="ECO:0000256" key="5">
    <source>
        <dbReference type="SAM" id="Phobius"/>
    </source>
</evidence>